<sequence length="398" mass="45425">MAESFHAPKVSCFRDYHTAVAASLQAERLIDSDTADSLRDFLRQQLFQCDPSQSLFERLITDAPGFSIAARSYCSDHALFSNYFKGLLRLWLPPVIEQLRICGEDVLDRSQLMFNRPFQLVRNQQLEAQSLFSGVLLLFAESIIECRQRLQKTYKESTCLTLSLDQPSLDKAWSQELGLTVGEPSHLPLLAENRMIHDLAHSFESLLDCTRLIFDQLRHNIQPIDSQRGRPIPVMLSEAISICHTLRTMEFAWQDSLIPWEHVLLSVEDYWCKLVQLTTNILADLTSAVKTKSIQSSFLPPRSMFDRATTCLLKRGVKPEEASKIADELAKYCHVNKIGIEDITPVEIGRISPKVSPRLLHELQEIAKDMSVNQRKASEKELILTRTMALTQNIRQEI</sequence>
<keyword evidence="2" id="KW-1185">Reference proteome</keyword>
<accession>A0A1Y6B598</accession>
<evidence type="ECO:0000313" key="2">
    <source>
        <dbReference type="Proteomes" id="UP000192907"/>
    </source>
</evidence>
<name>A0A1Y6B598_9BACT</name>
<dbReference type="EMBL" id="FWZT01000001">
    <property type="protein sequence ID" value="SME90290.1"/>
    <property type="molecule type" value="Genomic_DNA"/>
</dbReference>
<dbReference type="RefSeq" id="WP_132314534.1">
    <property type="nucleotide sequence ID" value="NZ_FWZT01000001.1"/>
</dbReference>
<proteinExistence type="predicted"/>
<organism evidence="1 2">
    <name type="scientific">Pseudobacteriovorax antillogorgiicola</name>
    <dbReference type="NCBI Taxonomy" id="1513793"/>
    <lineage>
        <taxon>Bacteria</taxon>
        <taxon>Pseudomonadati</taxon>
        <taxon>Bdellovibrionota</taxon>
        <taxon>Oligoflexia</taxon>
        <taxon>Oligoflexales</taxon>
        <taxon>Pseudobacteriovoracaceae</taxon>
        <taxon>Pseudobacteriovorax</taxon>
    </lineage>
</organism>
<reference evidence="2" key="1">
    <citation type="submission" date="2017-04" db="EMBL/GenBank/DDBJ databases">
        <authorList>
            <person name="Varghese N."/>
            <person name="Submissions S."/>
        </authorList>
    </citation>
    <scope>NUCLEOTIDE SEQUENCE [LARGE SCALE GENOMIC DNA]</scope>
    <source>
        <strain evidence="2">RKEM611</strain>
    </source>
</reference>
<dbReference type="AlphaFoldDB" id="A0A1Y6B598"/>
<protein>
    <submittedName>
        <fullName evidence="1">Uncharacterized protein</fullName>
    </submittedName>
</protein>
<dbReference type="Proteomes" id="UP000192907">
    <property type="component" value="Unassembled WGS sequence"/>
</dbReference>
<dbReference type="STRING" id="1513793.SAMN06296036_101349"/>
<evidence type="ECO:0000313" key="1">
    <source>
        <dbReference type="EMBL" id="SME90290.1"/>
    </source>
</evidence>
<gene>
    <name evidence="1" type="ORF">SAMN06296036_101349</name>
</gene>